<keyword evidence="1" id="KW-0378">Hydrolase</keyword>
<dbReference type="Gene3D" id="2.10.10.20">
    <property type="entry name" value="Carbohydrate-binding module superfamily 5/12"/>
    <property type="match status" value="2"/>
</dbReference>
<feature type="domain" description="Chitin-binding type-3" evidence="4">
    <location>
        <begin position="136"/>
        <end position="180"/>
    </location>
</feature>
<comment type="caution">
    <text evidence="5">The sequence shown here is derived from an EMBL/GenBank/DDBJ whole genome shotgun (WGS) entry which is preliminary data.</text>
</comment>
<gene>
    <name evidence="5" type="ORF">JMJ54_03335</name>
</gene>
<dbReference type="EMBL" id="JAESND010000001">
    <property type="protein sequence ID" value="MBM3114854.1"/>
    <property type="molecule type" value="Genomic_DNA"/>
</dbReference>
<evidence type="ECO:0000256" key="1">
    <source>
        <dbReference type="ARBA" id="ARBA00022801"/>
    </source>
</evidence>
<name>A0ABS2BGW9_9NEIS</name>
<dbReference type="SUPFAM" id="SSF51055">
    <property type="entry name" value="Carbohydrate binding domain"/>
    <property type="match status" value="2"/>
</dbReference>
<dbReference type="SMART" id="SM00495">
    <property type="entry name" value="ChtBD3"/>
    <property type="match status" value="2"/>
</dbReference>
<feature type="domain" description="Chitin-binding type-3" evidence="4">
    <location>
        <begin position="185"/>
        <end position="229"/>
    </location>
</feature>
<feature type="signal peptide" evidence="3">
    <location>
        <begin position="1"/>
        <end position="50"/>
    </location>
</feature>
<dbReference type="CDD" id="cd12215">
    <property type="entry name" value="ChiC_BD"/>
    <property type="match status" value="2"/>
</dbReference>
<sequence length="367" mass="39356">MSPTSSLVGLPSACHIAPAHDVHITKAGDNIMKFALLGAATFLAAMSAHATCVPPPPDAFSNSWAGNVVPQRVGDDAKLPLRRPLTDAGIDYLCPMPVELGIAYRVFNYQSNAVVHALMDEQMVQADLPTTAGPSAPAWNAAATYQQGERTSHGGVTYQAQWWTQGEEPGVNTSGVWQSVIAGEVVLWSSTRPYQTGEKAIFSGKVWQARWWSLGEQPGSNEWGAWLQTADPLPRQIALPSRYSARLGWSGGELTVTVQSVNGALSGKPAYLEVREQGTALGRIGQFPILYQDCFGIPGCQGGAYWTGYGKFPTTKLPGTAWISLWACNSQDVCRPAELTRQVLGQTTSGHLSEPVPLEGNPQLAPQ</sequence>
<evidence type="ECO:0000256" key="3">
    <source>
        <dbReference type="SAM" id="SignalP"/>
    </source>
</evidence>
<keyword evidence="3" id="KW-0732">Signal</keyword>
<evidence type="ECO:0000256" key="2">
    <source>
        <dbReference type="SAM" id="MobiDB-lite"/>
    </source>
</evidence>
<dbReference type="InterPro" id="IPR036573">
    <property type="entry name" value="CBM_sf_5/12"/>
</dbReference>
<feature type="region of interest" description="Disordered" evidence="2">
    <location>
        <begin position="347"/>
        <end position="367"/>
    </location>
</feature>
<organism evidence="5 6">
    <name type="scientific">Jeongeupia naejangsanensis</name>
    <dbReference type="NCBI Taxonomy" id="613195"/>
    <lineage>
        <taxon>Bacteria</taxon>
        <taxon>Pseudomonadati</taxon>
        <taxon>Pseudomonadota</taxon>
        <taxon>Betaproteobacteria</taxon>
        <taxon>Neisseriales</taxon>
        <taxon>Chitinibacteraceae</taxon>
        <taxon>Jeongeupia</taxon>
    </lineage>
</organism>
<feature type="chain" id="PRO_5047407507" description="Chitin-binding type-3 domain-containing protein" evidence="3">
    <location>
        <begin position="51"/>
        <end position="367"/>
    </location>
</feature>
<protein>
    <recommendedName>
        <fullName evidence="4">Chitin-binding type-3 domain-containing protein</fullName>
    </recommendedName>
</protein>
<evidence type="ECO:0000259" key="4">
    <source>
        <dbReference type="SMART" id="SM00495"/>
    </source>
</evidence>
<proteinExistence type="predicted"/>
<dbReference type="Pfam" id="PF02839">
    <property type="entry name" value="CBM_5_12"/>
    <property type="match status" value="1"/>
</dbReference>
<reference evidence="5 6" key="1">
    <citation type="submission" date="2021-01" db="EMBL/GenBank/DDBJ databases">
        <title>Draft Genome Sequence and Polyhydroxyalkanoate Biosynthetic Potential of Jeongeupia naejangsanensis Type Strain DSM 24253.</title>
        <authorList>
            <person name="Turrini P."/>
            <person name="Artuso I."/>
            <person name="Lugli G.A."/>
            <person name="Frangipani E."/>
            <person name="Ventura M."/>
            <person name="Visca P."/>
        </authorList>
    </citation>
    <scope>NUCLEOTIDE SEQUENCE [LARGE SCALE GENOMIC DNA]</scope>
    <source>
        <strain evidence="5 6">DSM 24253</strain>
    </source>
</reference>
<keyword evidence="6" id="KW-1185">Reference proteome</keyword>
<accession>A0ABS2BGW9</accession>
<evidence type="ECO:0000313" key="6">
    <source>
        <dbReference type="Proteomes" id="UP000809431"/>
    </source>
</evidence>
<evidence type="ECO:0000313" key="5">
    <source>
        <dbReference type="EMBL" id="MBM3114854.1"/>
    </source>
</evidence>
<dbReference type="InterPro" id="IPR003610">
    <property type="entry name" value="CBM5/12"/>
</dbReference>
<dbReference type="Proteomes" id="UP000809431">
    <property type="component" value="Unassembled WGS sequence"/>
</dbReference>